<reference evidence="1" key="1">
    <citation type="journal article" date="2022" name="G3 (Bethesda)">
        <title>High quality genome of the basidiomycete yeast Dioszegia hungarica PDD-24b-2 isolated from cloud water.</title>
        <authorList>
            <person name="Jarrige D."/>
            <person name="Haridas S."/>
            <person name="Bleykasten-Grosshans C."/>
            <person name="Joly M."/>
            <person name="Nadalig T."/>
            <person name="Sancelme M."/>
            <person name="Vuilleumier S."/>
            <person name="Grigoriev I.V."/>
            <person name="Amato P."/>
            <person name="Bringel F."/>
        </authorList>
    </citation>
    <scope>NUCLEOTIDE SEQUENCE</scope>
    <source>
        <strain evidence="1">PDD-24b-2</strain>
    </source>
</reference>
<dbReference type="InterPro" id="IPR038765">
    <property type="entry name" value="Papain-like_cys_pep_sf"/>
</dbReference>
<name>A0AA38LY75_9TREE</name>
<dbReference type="SUPFAM" id="SSF54001">
    <property type="entry name" value="Cysteine proteinases"/>
    <property type="match status" value="1"/>
</dbReference>
<keyword evidence="2" id="KW-1185">Reference proteome</keyword>
<evidence type="ECO:0000313" key="2">
    <source>
        <dbReference type="Proteomes" id="UP001164286"/>
    </source>
</evidence>
<proteinExistence type="predicted"/>
<dbReference type="AlphaFoldDB" id="A0AA38LY75"/>
<organism evidence="1 2">
    <name type="scientific">Dioszegia hungarica</name>
    <dbReference type="NCBI Taxonomy" id="4972"/>
    <lineage>
        <taxon>Eukaryota</taxon>
        <taxon>Fungi</taxon>
        <taxon>Dikarya</taxon>
        <taxon>Basidiomycota</taxon>
        <taxon>Agaricomycotina</taxon>
        <taxon>Tremellomycetes</taxon>
        <taxon>Tremellales</taxon>
        <taxon>Bulleribasidiaceae</taxon>
        <taxon>Dioszegia</taxon>
    </lineage>
</organism>
<sequence length="371" mass="41162">MSDTSLKWAESTSTDIQVEAYEMRNEEASNSPPSGKCRRRTFAPLAGQGDILAAMIHIKVPEGVHEKFTLSRGYPGYTRYVPGFVQNPGTGTGMGPSPKWDTGRIRILLSVRSGGIGVLAGRVDDIRDQGGDRAPDYPEGPRCEDILQKNLGTCWFSAVLCAITRVSQDAIKKRIISQEAISKRATTAQCKGGNSAKLATFRITTPRELFKNDPPVHADVTVALADVMKLDNEHTSSLKSTGWWVAGFEQAPLKKGFNKPLDEFPKEDRTSGDALWMLTGKMPMSIPNEPRDAFLKCDKSPVVVGTFEHLPKDHILRWAKHVYTVISTSVEDGVKMVHLYDPFGHYIKHKLDQILPEIQYIYHLVDFVPPA</sequence>
<protein>
    <recommendedName>
        <fullName evidence="3">Calpain catalytic domain-containing protein</fullName>
    </recommendedName>
</protein>
<dbReference type="GeneID" id="77727631"/>
<comment type="caution">
    <text evidence="1">The sequence shown here is derived from an EMBL/GenBank/DDBJ whole genome shotgun (WGS) entry which is preliminary data.</text>
</comment>
<dbReference type="Proteomes" id="UP001164286">
    <property type="component" value="Unassembled WGS sequence"/>
</dbReference>
<gene>
    <name evidence="1" type="ORF">MKK02DRAFT_32027</name>
</gene>
<dbReference type="EMBL" id="JAKWFO010000003">
    <property type="protein sequence ID" value="KAI9638624.1"/>
    <property type="molecule type" value="Genomic_DNA"/>
</dbReference>
<evidence type="ECO:0008006" key="3">
    <source>
        <dbReference type="Google" id="ProtNLM"/>
    </source>
</evidence>
<evidence type="ECO:0000313" key="1">
    <source>
        <dbReference type="EMBL" id="KAI9638624.1"/>
    </source>
</evidence>
<dbReference type="RefSeq" id="XP_052948401.1">
    <property type="nucleotide sequence ID" value="XM_053088426.1"/>
</dbReference>
<accession>A0AA38LY75</accession>